<gene>
    <name evidence="5" type="ORF">K7G82_22340</name>
</gene>
<evidence type="ECO:0000256" key="3">
    <source>
        <dbReference type="ARBA" id="ARBA00023163"/>
    </source>
</evidence>
<dbReference type="EMBL" id="JAINVV010000011">
    <property type="protein sequence ID" value="MBY8825060.1"/>
    <property type="molecule type" value="Genomic_DNA"/>
</dbReference>
<dbReference type="SMART" id="SM00342">
    <property type="entry name" value="HTH_ARAC"/>
    <property type="match status" value="1"/>
</dbReference>
<accession>A0ABS7PWN6</accession>
<dbReference type="Pfam" id="PF07883">
    <property type="entry name" value="Cupin_2"/>
    <property type="match status" value="1"/>
</dbReference>
<dbReference type="InterPro" id="IPR013096">
    <property type="entry name" value="Cupin_2"/>
</dbReference>
<dbReference type="Gene3D" id="2.60.120.10">
    <property type="entry name" value="Jelly Rolls"/>
    <property type="match status" value="1"/>
</dbReference>
<dbReference type="SUPFAM" id="SSF46689">
    <property type="entry name" value="Homeodomain-like"/>
    <property type="match status" value="1"/>
</dbReference>
<dbReference type="Gene3D" id="1.10.10.60">
    <property type="entry name" value="Homeodomain-like"/>
    <property type="match status" value="1"/>
</dbReference>
<dbReference type="PANTHER" id="PTHR11019:SF199">
    <property type="entry name" value="HTH-TYPE TRANSCRIPTIONAL REGULATOR NIMR"/>
    <property type="match status" value="1"/>
</dbReference>
<keyword evidence="1" id="KW-0805">Transcription regulation</keyword>
<protein>
    <submittedName>
        <fullName evidence="5">Helix-turn-helix transcriptional regulator</fullName>
    </submittedName>
</protein>
<evidence type="ECO:0000259" key="4">
    <source>
        <dbReference type="PROSITE" id="PS01124"/>
    </source>
</evidence>
<feature type="domain" description="HTH araC/xylS-type" evidence="4">
    <location>
        <begin position="161"/>
        <end position="258"/>
    </location>
</feature>
<comment type="caution">
    <text evidence="5">The sequence shown here is derived from an EMBL/GenBank/DDBJ whole genome shotgun (WGS) entry which is preliminary data.</text>
</comment>
<evidence type="ECO:0000256" key="2">
    <source>
        <dbReference type="ARBA" id="ARBA00023125"/>
    </source>
</evidence>
<dbReference type="SUPFAM" id="SSF51182">
    <property type="entry name" value="RmlC-like cupins"/>
    <property type="match status" value="1"/>
</dbReference>
<dbReference type="InterPro" id="IPR009057">
    <property type="entry name" value="Homeodomain-like_sf"/>
</dbReference>
<dbReference type="PROSITE" id="PS01124">
    <property type="entry name" value="HTH_ARAC_FAMILY_2"/>
    <property type="match status" value="1"/>
</dbReference>
<keyword evidence="6" id="KW-1185">Reference proteome</keyword>
<sequence>MTRWTTIHAPADAAAPAPLAVRAQTIPPHGRFPRHTHDWGQLVYAIDGALSVTLDAQSFVISPEQAAWLPSGVAHQVGSWPGAAFRSLWIADDVAGAMPPRPIVFQVTALLRALIVEAAALGRDAAATPYGARVTRLILDQLERARPLERSLPWPTSAPLTRMCEAIHDDPADPRTAADWQAMLAMSARTLSRRFEAETGMSLRSWRRRVRLFRAVELLGARADVTQAALALGYGSTSAFIYAFRREFGLSPLAFMRSRNAPPPPPPR</sequence>
<dbReference type="PROSITE" id="PS00041">
    <property type="entry name" value="HTH_ARAC_FAMILY_1"/>
    <property type="match status" value="1"/>
</dbReference>
<dbReference type="InterPro" id="IPR014710">
    <property type="entry name" value="RmlC-like_jellyroll"/>
</dbReference>
<evidence type="ECO:0000313" key="6">
    <source>
        <dbReference type="Proteomes" id="UP000706039"/>
    </source>
</evidence>
<evidence type="ECO:0000256" key="1">
    <source>
        <dbReference type="ARBA" id="ARBA00023015"/>
    </source>
</evidence>
<proteinExistence type="predicted"/>
<keyword evidence="2" id="KW-0238">DNA-binding</keyword>
<dbReference type="RefSeq" id="WP_222992166.1">
    <property type="nucleotide sequence ID" value="NZ_JAINVV010000011.1"/>
</dbReference>
<keyword evidence="3" id="KW-0804">Transcription</keyword>
<dbReference type="CDD" id="cd06124">
    <property type="entry name" value="cupin_NimR-like_N"/>
    <property type="match status" value="1"/>
</dbReference>
<name>A0ABS7PWN6_9SPHN</name>
<evidence type="ECO:0000313" key="5">
    <source>
        <dbReference type="EMBL" id="MBY8825060.1"/>
    </source>
</evidence>
<dbReference type="InterPro" id="IPR018062">
    <property type="entry name" value="HTH_AraC-typ_CS"/>
</dbReference>
<organism evidence="5 6">
    <name type="scientific">Sphingomonas colocasiae</name>
    <dbReference type="NCBI Taxonomy" id="1848973"/>
    <lineage>
        <taxon>Bacteria</taxon>
        <taxon>Pseudomonadati</taxon>
        <taxon>Pseudomonadota</taxon>
        <taxon>Alphaproteobacteria</taxon>
        <taxon>Sphingomonadales</taxon>
        <taxon>Sphingomonadaceae</taxon>
        <taxon>Sphingomonas</taxon>
    </lineage>
</organism>
<dbReference type="Pfam" id="PF12833">
    <property type="entry name" value="HTH_18"/>
    <property type="match status" value="1"/>
</dbReference>
<dbReference type="InterPro" id="IPR011051">
    <property type="entry name" value="RmlC_Cupin_sf"/>
</dbReference>
<dbReference type="InterPro" id="IPR018060">
    <property type="entry name" value="HTH_AraC"/>
</dbReference>
<dbReference type="PANTHER" id="PTHR11019">
    <property type="entry name" value="HTH-TYPE TRANSCRIPTIONAL REGULATOR NIMR"/>
    <property type="match status" value="1"/>
</dbReference>
<reference evidence="5 6" key="1">
    <citation type="submission" date="2021-08" db="EMBL/GenBank/DDBJ databases">
        <authorList>
            <person name="Tuo L."/>
        </authorList>
    </citation>
    <scope>NUCLEOTIDE SEQUENCE [LARGE SCALE GENOMIC DNA]</scope>
    <source>
        <strain evidence="5 6">JCM 31229</strain>
    </source>
</reference>
<dbReference type="Proteomes" id="UP000706039">
    <property type="component" value="Unassembled WGS sequence"/>
</dbReference>